<dbReference type="EMBL" id="JARXVH010000003">
    <property type="protein sequence ID" value="MDH6214676.1"/>
    <property type="molecule type" value="Genomic_DNA"/>
</dbReference>
<protein>
    <submittedName>
        <fullName evidence="1">Uncharacterized protein</fullName>
    </submittedName>
</protein>
<sequence>MRGHIALRGLDEATLLNELGEEYRSRVLEDVQDLKEKAINVALAGPTKVTGVAMNIDRLSWELAVILTGVHELNTPERQALRQQVERHAARVASDLVEHLDKFVLSAQAALDDDGSRRR</sequence>
<proteinExistence type="predicted"/>
<evidence type="ECO:0000313" key="2">
    <source>
        <dbReference type="Proteomes" id="UP001160499"/>
    </source>
</evidence>
<accession>A0ABT6LGC0</accession>
<dbReference type="RefSeq" id="WP_280875718.1">
    <property type="nucleotide sequence ID" value="NZ_JARXVH010000003.1"/>
</dbReference>
<name>A0ABT6LGC0_9ACTN</name>
<comment type="caution">
    <text evidence="1">The sequence shown here is derived from an EMBL/GenBank/DDBJ whole genome shotgun (WGS) entry which is preliminary data.</text>
</comment>
<reference evidence="1 2" key="1">
    <citation type="submission" date="2023-04" db="EMBL/GenBank/DDBJ databases">
        <title>Forest soil microbial communities from Buena Vista Peninsula, Colon Province, Panama.</title>
        <authorList>
            <person name="Bouskill N."/>
        </authorList>
    </citation>
    <scope>NUCLEOTIDE SEQUENCE [LARGE SCALE GENOMIC DNA]</scope>
    <source>
        <strain evidence="1 2">GGS1</strain>
    </source>
</reference>
<keyword evidence="2" id="KW-1185">Reference proteome</keyword>
<dbReference type="Proteomes" id="UP001160499">
    <property type="component" value="Unassembled WGS sequence"/>
</dbReference>
<evidence type="ECO:0000313" key="1">
    <source>
        <dbReference type="EMBL" id="MDH6214676.1"/>
    </source>
</evidence>
<organism evidence="1 2">
    <name type="scientific">Streptomyces pseudovenezuelae</name>
    <dbReference type="NCBI Taxonomy" id="67350"/>
    <lineage>
        <taxon>Bacteria</taxon>
        <taxon>Bacillati</taxon>
        <taxon>Actinomycetota</taxon>
        <taxon>Actinomycetes</taxon>
        <taxon>Kitasatosporales</taxon>
        <taxon>Streptomycetaceae</taxon>
        <taxon>Streptomyces</taxon>
        <taxon>Streptomyces aurantiacus group</taxon>
    </lineage>
</organism>
<gene>
    <name evidence="1" type="ORF">M2283_001959</name>
</gene>